<dbReference type="OMA" id="YHDREYG"/>
<name>A0A1D3G0Y7_NEIGO</name>
<feature type="binding site" evidence="1">
    <location>
        <position position="166"/>
    </location>
    <ligand>
        <name>Zn(2+)</name>
        <dbReference type="ChEBI" id="CHEBI:29105"/>
    </ligand>
</feature>
<dbReference type="GO" id="GO:0006284">
    <property type="term" value="P:base-excision repair"/>
    <property type="evidence" value="ECO:0007669"/>
    <property type="project" value="InterPro"/>
</dbReference>
<feature type="binding site" evidence="1">
    <location>
        <position position="22"/>
    </location>
    <ligand>
        <name>Zn(2+)</name>
        <dbReference type="ChEBI" id="CHEBI:29105"/>
    </ligand>
</feature>
<accession>A0A1D3G0Y7</accession>
<dbReference type="RefSeq" id="WP_003693800.1">
    <property type="nucleotide sequence ID" value="NZ_AP018377.1"/>
</dbReference>
<dbReference type="Proteomes" id="UP000182484">
    <property type="component" value="Unassembled WGS sequence"/>
</dbReference>
<feature type="binding site" evidence="1">
    <location>
        <position position="162"/>
    </location>
    <ligand>
        <name>Zn(2+)</name>
        <dbReference type="ChEBI" id="CHEBI:29105"/>
    </ligand>
</feature>
<dbReference type="GO" id="GO:0008725">
    <property type="term" value="F:DNA-3-methyladenine glycosylase activity"/>
    <property type="evidence" value="ECO:0007669"/>
    <property type="project" value="UniProtKB-EC"/>
</dbReference>
<dbReference type="PANTHER" id="PTHR30037:SF4">
    <property type="entry name" value="DNA-3-METHYLADENINE GLYCOSYLASE I"/>
    <property type="match status" value="1"/>
</dbReference>
<dbReference type="Proteomes" id="UP000307092">
    <property type="component" value="Unassembled WGS sequence"/>
</dbReference>
<feature type="binding site" evidence="1">
    <location>
        <position position="4"/>
    </location>
    <ligand>
        <name>Zn(2+)</name>
        <dbReference type="ChEBI" id="CHEBI:29105"/>
    </ligand>
</feature>
<dbReference type="InterPro" id="IPR011257">
    <property type="entry name" value="DNA_glycosylase"/>
</dbReference>
<dbReference type="EMBL" id="UGRI01000001">
    <property type="protein sequence ID" value="SUA20468.1"/>
    <property type="molecule type" value="Genomic_DNA"/>
</dbReference>
<dbReference type="Pfam" id="PF03352">
    <property type="entry name" value="Adenine_glyco"/>
    <property type="match status" value="1"/>
</dbReference>
<evidence type="ECO:0000313" key="2">
    <source>
        <dbReference type="EMBL" id="SCW16135.1"/>
    </source>
</evidence>
<dbReference type="EMBL" id="FMTB01000056">
    <property type="protein sequence ID" value="SCW16135.1"/>
    <property type="molecule type" value="Genomic_DNA"/>
</dbReference>
<dbReference type="EMBL" id="SUQX01000010">
    <property type="protein sequence ID" value="TJX05604.1"/>
    <property type="molecule type" value="Genomic_DNA"/>
</dbReference>
<gene>
    <name evidence="3" type="primary">tag</name>
    <name evidence="4" type="ORF">E8M63_06830</name>
    <name evidence="2" type="ORF">ESCNG_60018</name>
    <name evidence="3" type="ORF">NCTC11421_00552</name>
</gene>
<reference evidence="2 5" key="1">
    <citation type="submission" date="2016-09" db="EMBL/GenBank/DDBJ databases">
        <authorList>
            <person name="Kumanski S."/>
            <person name="Beatrice B."/>
        </authorList>
    </citation>
    <scope>NUCLEOTIDE SEQUENCE [LARGE SCALE GENOMIC DNA]</scope>
    <source>
        <strain evidence="2">Mankind</strain>
    </source>
</reference>
<reference evidence="3" key="2">
    <citation type="submission" date="2018-06" db="EMBL/GenBank/DDBJ databases">
        <authorList>
            <consortium name="Pathogen Informatics"/>
            <person name="Doyle S."/>
        </authorList>
    </citation>
    <scope>NUCLEOTIDE SEQUENCE [LARGE SCALE GENOMIC DNA]</scope>
    <source>
        <strain evidence="3">NCTC11421</strain>
    </source>
</reference>
<evidence type="ECO:0000256" key="1">
    <source>
        <dbReference type="PIRSR" id="PIRSR605019-1"/>
    </source>
</evidence>
<dbReference type="Gene3D" id="1.10.340.30">
    <property type="entry name" value="Hypothetical protein, domain 2"/>
    <property type="match status" value="1"/>
</dbReference>
<proteinExistence type="predicted"/>
<organism evidence="3">
    <name type="scientific">Neisseria gonorrhoeae</name>
    <dbReference type="NCBI Taxonomy" id="485"/>
    <lineage>
        <taxon>Bacteria</taxon>
        <taxon>Pseudomonadati</taxon>
        <taxon>Pseudomonadota</taxon>
        <taxon>Betaproteobacteria</taxon>
        <taxon>Neisseriales</taxon>
        <taxon>Neisseriaceae</taxon>
        <taxon>Neisseria</taxon>
    </lineage>
</organism>
<keyword evidence="1" id="KW-0479">Metal-binding</keyword>
<evidence type="ECO:0000313" key="6">
    <source>
        <dbReference type="Proteomes" id="UP000307092"/>
    </source>
</evidence>
<dbReference type="EC" id="3.2.2.20" evidence="3"/>
<reference evidence="4 6" key="3">
    <citation type="submission" date="2019-04" db="EMBL/GenBank/DDBJ databases">
        <title>The CDC panel for molecular diagnostics of ciprofloxacin resistance and its use for research and clinical development.</title>
        <authorList>
            <person name="Liu H."/>
            <person name="Tang K."/>
            <person name="Pham C."/>
            <person name="Schmerer M."/>
        </authorList>
    </citation>
    <scope>NUCLEOTIDE SEQUENCE [LARGE SCALE GENOMIC DNA]</scope>
    <source>
        <strain evidence="4 6">LRRBGS_0742</strain>
    </source>
</reference>
<dbReference type="SUPFAM" id="SSF48150">
    <property type="entry name" value="DNA-glycosylase"/>
    <property type="match status" value="1"/>
</dbReference>
<dbReference type="InterPro" id="IPR005019">
    <property type="entry name" value="Adenine_glyco"/>
</dbReference>
<dbReference type="PANTHER" id="PTHR30037">
    <property type="entry name" value="DNA-3-METHYLADENINE GLYCOSYLASE 1"/>
    <property type="match status" value="1"/>
</dbReference>
<dbReference type="AlphaFoldDB" id="A0A1D3G0Y7"/>
<evidence type="ECO:0000313" key="3">
    <source>
        <dbReference type="EMBL" id="SUA20468.1"/>
    </source>
</evidence>
<sequence length="183" mass="21049">MNYCEFAASLPENTDNPNKHYHDTQYGFPIKDDNGLFERLVLEINQAGLSWTLMLKKRQAFQTAFEGFDIDTVAAFGEADIERLLTDAGIVRNRLKIDAAIFNARQIQALQQEHGSFKNWLDAHHPRSKDEWVKLFKKHFKFVGGEIVGEFLMSTGYLKGAHAESCPVYRKTLKYHPKWLDAV</sequence>
<evidence type="ECO:0000313" key="5">
    <source>
        <dbReference type="Proteomes" id="UP000182484"/>
    </source>
</evidence>
<protein>
    <submittedName>
        <fullName evidence="2">DNA-3-methyladenine glycosylase I</fullName>
    </submittedName>
    <submittedName>
        <fullName evidence="3">DNA-3-methyladenineglycosylase I</fullName>
        <ecNumber evidence="3">3.2.2.20</ecNumber>
    </submittedName>
</protein>
<dbReference type="InterPro" id="IPR052891">
    <property type="entry name" value="DNA-3mA_glycosylase"/>
</dbReference>
<keyword evidence="1" id="KW-0862">Zinc</keyword>
<evidence type="ECO:0000313" key="4">
    <source>
        <dbReference type="EMBL" id="TJX05604.1"/>
    </source>
</evidence>
<dbReference type="GO" id="GO:0046872">
    <property type="term" value="F:metal ion binding"/>
    <property type="evidence" value="ECO:0007669"/>
    <property type="project" value="UniProtKB-KW"/>
</dbReference>
<keyword evidence="3" id="KW-0378">Hydrolase</keyword>
<keyword evidence="3" id="KW-0326">Glycosidase</keyword>